<sequence length="112" mass="12670">MRLLHNSAQWEGYGCFYSHSSFLFIPPPQPSSFYPPLLSCQGILQQFDVNLDKSSSEKPKQVKTLRKSLSSLKKSQNSDKKLESGSVESDFVLKNETDYGKCFLQTLFPPST</sequence>
<gene>
    <name evidence="2" type="ORF">CHARACLAT_002671</name>
</gene>
<evidence type="ECO:0000313" key="3">
    <source>
        <dbReference type="Proteomes" id="UP001352852"/>
    </source>
</evidence>
<proteinExistence type="predicted"/>
<name>A0ABU7EQK0_9TELE</name>
<dbReference type="EMBL" id="JAHUTJ010065687">
    <property type="protein sequence ID" value="MED6289429.1"/>
    <property type="molecule type" value="Genomic_DNA"/>
</dbReference>
<feature type="region of interest" description="Disordered" evidence="1">
    <location>
        <begin position="54"/>
        <end position="85"/>
    </location>
</feature>
<accession>A0ABU7EQK0</accession>
<reference evidence="2 3" key="1">
    <citation type="submission" date="2021-06" db="EMBL/GenBank/DDBJ databases">
        <authorList>
            <person name="Palmer J.M."/>
        </authorList>
    </citation>
    <scope>NUCLEOTIDE SEQUENCE [LARGE SCALE GENOMIC DNA]</scope>
    <source>
        <strain evidence="2 3">CL_MEX2019</strain>
        <tissue evidence="2">Muscle</tissue>
    </source>
</reference>
<organism evidence="2 3">
    <name type="scientific">Characodon lateralis</name>
    <dbReference type="NCBI Taxonomy" id="208331"/>
    <lineage>
        <taxon>Eukaryota</taxon>
        <taxon>Metazoa</taxon>
        <taxon>Chordata</taxon>
        <taxon>Craniata</taxon>
        <taxon>Vertebrata</taxon>
        <taxon>Euteleostomi</taxon>
        <taxon>Actinopterygii</taxon>
        <taxon>Neopterygii</taxon>
        <taxon>Teleostei</taxon>
        <taxon>Neoteleostei</taxon>
        <taxon>Acanthomorphata</taxon>
        <taxon>Ovalentaria</taxon>
        <taxon>Atherinomorphae</taxon>
        <taxon>Cyprinodontiformes</taxon>
        <taxon>Goodeidae</taxon>
        <taxon>Characodon</taxon>
    </lineage>
</organism>
<keyword evidence="3" id="KW-1185">Reference proteome</keyword>
<evidence type="ECO:0000313" key="2">
    <source>
        <dbReference type="EMBL" id="MED6289429.1"/>
    </source>
</evidence>
<dbReference type="Proteomes" id="UP001352852">
    <property type="component" value="Unassembled WGS sequence"/>
</dbReference>
<protein>
    <submittedName>
        <fullName evidence="2">Uncharacterized protein</fullName>
    </submittedName>
</protein>
<evidence type="ECO:0000256" key="1">
    <source>
        <dbReference type="SAM" id="MobiDB-lite"/>
    </source>
</evidence>
<comment type="caution">
    <text evidence="2">The sequence shown here is derived from an EMBL/GenBank/DDBJ whole genome shotgun (WGS) entry which is preliminary data.</text>
</comment>